<evidence type="ECO:0000313" key="1">
    <source>
        <dbReference type="EMBL" id="KAJ8110610.1"/>
    </source>
</evidence>
<accession>A0ACC2I5Y5</accession>
<sequence length="86" mass="9557">MNIQNTARPSRSTLSAIQASASPGGRTLPRIRLLGQTTDPQLGNATSNWTVRTLNTVWLPTATGKRYSWLRETQFDSQIVLQCLNQ</sequence>
<dbReference type="EMBL" id="JAPHNI010000482">
    <property type="protein sequence ID" value="KAJ8110610.1"/>
    <property type="molecule type" value="Genomic_DNA"/>
</dbReference>
<protein>
    <submittedName>
        <fullName evidence="1">Uncharacterized protein</fullName>
    </submittedName>
</protein>
<dbReference type="Proteomes" id="UP001153331">
    <property type="component" value="Unassembled WGS sequence"/>
</dbReference>
<proteinExistence type="predicted"/>
<organism evidence="1 2">
    <name type="scientific">Boeremia exigua</name>
    <dbReference type="NCBI Taxonomy" id="749465"/>
    <lineage>
        <taxon>Eukaryota</taxon>
        <taxon>Fungi</taxon>
        <taxon>Dikarya</taxon>
        <taxon>Ascomycota</taxon>
        <taxon>Pezizomycotina</taxon>
        <taxon>Dothideomycetes</taxon>
        <taxon>Pleosporomycetidae</taxon>
        <taxon>Pleosporales</taxon>
        <taxon>Pleosporineae</taxon>
        <taxon>Didymellaceae</taxon>
        <taxon>Boeremia</taxon>
    </lineage>
</organism>
<evidence type="ECO:0000313" key="2">
    <source>
        <dbReference type="Proteomes" id="UP001153331"/>
    </source>
</evidence>
<reference evidence="1" key="1">
    <citation type="submission" date="2022-11" db="EMBL/GenBank/DDBJ databases">
        <title>Genome Sequence of Boeremia exigua.</title>
        <authorList>
            <person name="Buettner E."/>
        </authorList>
    </citation>
    <scope>NUCLEOTIDE SEQUENCE</scope>
    <source>
        <strain evidence="1">CU02</strain>
    </source>
</reference>
<keyword evidence="2" id="KW-1185">Reference proteome</keyword>
<comment type="caution">
    <text evidence="1">The sequence shown here is derived from an EMBL/GenBank/DDBJ whole genome shotgun (WGS) entry which is preliminary data.</text>
</comment>
<name>A0ACC2I5Y5_9PLEO</name>
<gene>
    <name evidence="1" type="ORF">OPT61_g6583</name>
</gene>